<feature type="compositionally biased region" description="Low complexity" evidence="1">
    <location>
        <begin position="122"/>
        <end position="132"/>
    </location>
</feature>
<feature type="compositionally biased region" description="Low complexity" evidence="1">
    <location>
        <begin position="222"/>
        <end position="232"/>
    </location>
</feature>
<evidence type="ECO:0000313" key="3">
    <source>
        <dbReference type="Proteomes" id="UP001172159"/>
    </source>
</evidence>
<keyword evidence="3" id="KW-1185">Reference proteome</keyword>
<evidence type="ECO:0000256" key="1">
    <source>
        <dbReference type="SAM" id="MobiDB-lite"/>
    </source>
</evidence>
<gene>
    <name evidence="2" type="ORF">B0T21DRAFT_410743</name>
</gene>
<proteinExistence type="predicted"/>
<feature type="region of interest" description="Disordered" evidence="1">
    <location>
        <begin position="1"/>
        <end position="264"/>
    </location>
</feature>
<name>A0AA40EG95_9PEZI</name>
<accession>A0AA40EG95</accession>
<feature type="compositionally biased region" description="Pro residues" evidence="1">
    <location>
        <begin position="243"/>
        <end position="253"/>
    </location>
</feature>
<dbReference type="AlphaFoldDB" id="A0AA40EG95"/>
<feature type="compositionally biased region" description="Pro residues" evidence="1">
    <location>
        <begin position="151"/>
        <end position="162"/>
    </location>
</feature>
<feature type="compositionally biased region" description="Pro residues" evidence="1">
    <location>
        <begin position="211"/>
        <end position="221"/>
    </location>
</feature>
<feature type="compositionally biased region" description="Pro residues" evidence="1">
    <location>
        <begin position="86"/>
        <end position="98"/>
    </location>
</feature>
<organism evidence="2 3">
    <name type="scientific">Apiosordaria backusii</name>
    <dbReference type="NCBI Taxonomy" id="314023"/>
    <lineage>
        <taxon>Eukaryota</taxon>
        <taxon>Fungi</taxon>
        <taxon>Dikarya</taxon>
        <taxon>Ascomycota</taxon>
        <taxon>Pezizomycotina</taxon>
        <taxon>Sordariomycetes</taxon>
        <taxon>Sordariomycetidae</taxon>
        <taxon>Sordariales</taxon>
        <taxon>Lasiosphaeriaceae</taxon>
        <taxon>Apiosordaria</taxon>
    </lineage>
</organism>
<reference evidence="2" key="1">
    <citation type="submission" date="2023-06" db="EMBL/GenBank/DDBJ databases">
        <title>Genome-scale phylogeny and comparative genomics of the fungal order Sordariales.</title>
        <authorList>
            <consortium name="Lawrence Berkeley National Laboratory"/>
            <person name="Hensen N."/>
            <person name="Bonometti L."/>
            <person name="Westerberg I."/>
            <person name="Brannstrom I.O."/>
            <person name="Guillou S."/>
            <person name="Cros-Aarteil S."/>
            <person name="Calhoun S."/>
            <person name="Haridas S."/>
            <person name="Kuo A."/>
            <person name="Mondo S."/>
            <person name="Pangilinan J."/>
            <person name="Riley R."/>
            <person name="Labutti K."/>
            <person name="Andreopoulos B."/>
            <person name="Lipzen A."/>
            <person name="Chen C."/>
            <person name="Yanf M."/>
            <person name="Daum C."/>
            <person name="Ng V."/>
            <person name="Clum A."/>
            <person name="Steindorff A."/>
            <person name="Ohm R."/>
            <person name="Martin F."/>
            <person name="Silar P."/>
            <person name="Natvig D."/>
            <person name="Lalanne C."/>
            <person name="Gautier V."/>
            <person name="Ament-Velasquez S.L."/>
            <person name="Kruys A."/>
            <person name="Hutchinson M.I."/>
            <person name="Powell A.J."/>
            <person name="Barry K."/>
            <person name="Miller A.N."/>
            <person name="Grigoriev I.V."/>
            <person name="Debuchy R."/>
            <person name="Gladieux P."/>
            <person name="Thoren M.H."/>
            <person name="Johannesson H."/>
        </authorList>
    </citation>
    <scope>NUCLEOTIDE SEQUENCE</scope>
    <source>
        <strain evidence="2">CBS 540.89</strain>
    </source>
</reference>
<dbReference type="Proteomes" id="UP001172159">
    <property type="component" value="Unassembled WGS sequence"/>
</dbReference>
<feature type="compositionally biased region" description="Polar residues" evidence="1">
    <location>
        <begin position="190"/>
        <end position="206"/>
    </location>
</feature>
<dbReference type="EMBL" id="JAUKTV010000005">
    <property type="protein sequence ID" value="KAK0737287.1"/>
    <property type="molecule type" value="Genomic_DNA"/>
</dbReference>
<comment type="caution">
    <text evidence="2">The sequence shown here is derived from an EMBL/GenBank/DDBJ whole genome shotgun (WGS) entry which is preliminary data.</text>
</comment>
<sequence length="363" mass="39726">MGNFLKGTLDRLNRRRSMSALNTSSPAPSNDAASYGTAYNSSTPRNSGLNAGRYSSVSVSSRYSGSVPGRSLGPIEEDSNGGFQPYRPPAQSPLPPTSPQYDLGYNRPQPTPVQHSAPPVPVQYSSSSSAGYAPPPTQSFSQHLQPNQYQPQPPPPGTPPTPSSQHNSLRNLYTNSSSSANSYGGGGVTTPDTRYSSDSLSNTSRGYTLPNHPPPPPPPNPHNTNTHTNNTHPPRPFTLKKPQPQPSNNPLPKPSDFAQQAKASPLEVQRCIKLLRALFKLRMKIWSAQESHWSTHPKTIENMAQADDLLRDIQNMVGDWQNSIARGQMYWSEEERMELELITQNLSMLRPFGMGGGQGFRQQ</sequence>
<evidence type="ECO:0000313" key="2">
    <source>
        <dbReference type="EMBL" id="KAK0737287.1"/>
    </source>
</evidence>
<protein>
    <submittedName>
        <fullName evidence="2">Uncharacterized protein</fullName>
    </submittedName>
</protein>
<feature type="compositionally biased region" description="Low complexity" evidence="1">
    <location>
        <begin position="52"/>
        <end position="71"/>
    </location>
</feature>
<feature type="compositionally biased region" description="Polar residues" evidence="1">
    <location>
        <begin position="19"/>
        <end position="49"/>
    </location>
</feature>